<dbReference type="CDD" id="cd00211">
    <property type="entry name" value="PTS_IIA_fru"/>
    <property type="match status" value="1"/>
</dbReference>
<name>A0A7V4KCF8_FERPE</name>
<reference evidence="8" key="1">
    <citation type="journal article" date="2020" name="mSystems">
        <title>Genome- and Community-Level Interaction Insights into Carbon Utilization and Element Cycling Functions of Hydrothermarchaeota in Hydrothermal Sediment.</title>
        <authorList>
            <person name="Zhou Z."/>
            <person name="Liu Y."/>
            <person name="Xu W."/>
            <person name="Pan J."/>
            <person name="Luo Z.H."/>
            <person name="Li M."/>
        </authorList>
    </citation>
    <scope>NUCLEOTIDE SEQUENCE [LARGE SCALE GENOMIC DNA]</scope>
    <source>
        <strain evidence="8">SpSt-61</strain>
    </source>
</reference>
<dbReference type="FunFam" id="3.40.930.10:FF:000009">
    <property type="entry name" value="PTS system, fructose specific IIABC component"/>
    <property type="match status" value="1"/>
</dbReference>
<dbReference type="PANTHER" id="PTHR47738">
    <property type="entry name" value="PTS SYSTEM FRUCTOSE-LIKE EIIA COMPONENT-RELATED"/>
    <property type="match status" value="1"/>
</dbReference>
<keyword evidence="2" id="KW-0813">Transport</keyword>
<sequence length="150" mass="16892">MELEKLFSPGCMSFDLRSKSKIEVIDELIDLLHKSGKITNKEKFKKAVLKREEEFSTGIGMGIAVPHGKDSSVKEPCIAFGVSKNGVDFDSMDGKPAYIFFLIAVPEDSSDEHLRILSFISRKLMHENVRNKLFNAKSFEDVIDAFTESE</sequence>
<organism evidence="8">
    <name type="scientific">Fervidobacterium pennivorans</name>
    <dbReference type="NCBI Taxonomy" id="93466"/>
    <lineage>
        <taxon>Bacteria</taxon>
        <taxon>Thermotogati</taxon>
        <taxon>Thermotogota</taxon>
        <taxon>Thermotogae</taxon>
        <taxon>Thermotogales</taxon>
        <taxon>Fervidobacteriaceae</taxon>
        <taxon>Fervidobacterium</taxon>
    </lineage>
</organism>
<evidence type="ECO:0000256" key="5">
    <source>
        <dbReference type="ARBA" id="ARBA00022679"/>
    </source>
</evidence>
<dbReference type="InterPro" id="IPR004715">
    <property type="entry name" value="PTS_IIA_fruc"/>
</dbReference>
<dbReference type="GO" id="GO:0008982">
    <property type="term" value="F:protein-N(PI)-phosphohistidine-sugar phosphotransferase activity"/>
    <property type="evidence" value="ECO:0007669"/>
    <property type="project" value="InterPro"/>
</dbReference>
<dbReference type="Gene3D" id="3.40.930.10">
    <property type="entry name" value="Mannitol-specific EII, Chain A"/>
    <property type="match status" value="1"/>
</dbReference>
<dbReference type="PANTHER" id="PTHR47738:SF2">
    <property type="entry name" value="PTS SYSTEM FRUCTOSE-LIKE EIIA COMPONENT"/>
    <property type="match status" value="1"/>
</dbReference>
<feature type="domain" description="PTS EIIA type-2" evidence="7">
    <location>
        <begin position="5"/>
        <end position="149"/>
    </location>
</feature>
<dbReference type="NCBIfam" id="TIGR00848">
    <property type="entry name" value="fruA"/>
    <property type="match status" value="1"/>
</dbReference>
<dbReference type="GO" id="GO:0016020">
    <property type="term" value="C:membrane"/>
    <property type="evidence" value="ECO:0007669"/>
    <property type="project" value="InterPro"/>
</dbReference>
<evidence type="ECO:0000256" key="3">
    <source>
        <dbReference type="ARBA" id="ARBA00022553"/>
    </source>
</evidence>
<evidence type="ECO:0000313" key="8">
    <source>
        <dbReference type="EMBL" id="HGU52616.1"/>
    </source>
</evidence>
<dbReference type="GO" id="GO:0009401">
    <property type="term" value="P:phosphoenolpyruvate-dependent sugar phosphotransferase system"/>
    <property type="evidence" value="ECO:0007669"/>
    <property type="project" value="UniProtKB-KW"/>
</dbReference>
<accession>A0A7V4KCF8</accession>
<comment type="subcellular location">
    <subcellularLocation>
        <location evidence="1">Cytoplasm</location>
    </subcellularLocation>
</comment>
<dbReference type="PROSITE" id="PS51094">
    <property type="entry name" value="PTS_EIIA_TYPE_2"/>
    <property type="match status" value="1"/>
</dbReference>
<dbReference type="InterPro" id="IPR002178">
    <property type="entry name" value="PTS_EIIA_type-2_dom"/>
</dbReference>
<dbReference type="InterPro" id="IPR051541">
    <property type="entry name" value="PTS_SugarTrans_NitroReg"/>
</dbReference>
<evidence type="ECO:0000256" key="6">
    <source>
        <dbReference type="ARBA" id="ARBA00022683"/>
    </source>
</evidence>
<keyword evidence="4 8" id="KW-0762">Sugar transport</keyword>
<comment type="caution">
    <text evidence="8">The sequence shown here is derived from an EMBL/GenBank/DDBJ whole genome shotgun (WGS) entry which is preliminary data.</text>
</comment>
<evidence type="ECO:0000256" key="1">
    <source>
        <dbReference type="ARBA" id="ARBA00004496"/>
    </source>
</evidence>
<keyword evidence="5" id="KW-0808">Transferase</keyword>
<proteinExistence type="predicted"/>
<gene>
    <name evidence="8" type="ORF">ENT78_03690</name>
</gene>
<dbReference type="Pfam" id="PF00359">
    <property type="entry name" value="PTS_EIIA_2"/>
    <property type="match status" value="1"/>
</dbReference>
<dbReference type="SUPFAM" id="SSF55804">
    <property type="entry name" value="Phoshotransferase/anion transport protein"/>
    <property type="match status" value="1"/>
</dbReference>
<evidence type="ECO:0000256" key="4">
    <source>
        <dbReference type="ARBA" id="ARBA00022597"/>
    </source>
</evidence>
<dbReference type="EMBL" id="DSZZ01000172">
    <property type="protein sequence ID" value="HGU52616.1"/>
    <property type="molecule type" value="Genomic_DNA"/>
</dbReference>
<evidence type="ECO:0000259" key="7">
    <source>
        <dbReference type="PROSITE" id="PS51094"/>
    </source>
</evidence>
<protein>
    <submittedName>
        <fullName evidence="8">PTS sugar transporter subunit IIA</fullName>
    </submittedName>
</protein>
<keyword evidence="6" id="KW-0598">Phosphotransferase system</keyword>
<evidence type="ECO:0000256" key="2">
    <source>
        <dbReference type="ARBA" id="ARBA00022448"/>
    </source>
</evidence>
<dbReference type="AlphaFoldDB" id="A0A7V4KCF8"/>
<dbReference type="PROSITE" id="PS00372">
    <property type="entry name" value="PTS_EIIA_TYPE_2_HIS"/>
    <property type="match status" value="1"/>
</dbReference>
<dbReference type="InterPro" id="IPR016152">
    <property type="entry name" value="PTrfase/Anion_transptr"/>
</dbReference>
<dbReference type="GO" id="GO:0005737">
    <property type="term" value="C:cytoplasm"/>
    <property type="evidence" value="ECO:0007669"/>
    <property type="project" value="UniProtKB-SubCell"/>
</dbReference>
<keyword evidence="3" id="KW-0597">Phosphoprotein</keyword>